<keyword evidence="3" id="KW-1185">Reference proteome</keyword>
<organism evidence="2 3">
    <name type="scientific">Pseudomarimonas salicorniae</name>
    <dbReference type="NCBI Taxonomy" id="2933270"/>
    <lineage>
        <taxon>Bacteria</taxon>
        <taxon>Pseudomonadati</taxon>
        <taxon>Pseudomonadota</taxon>
        <taxon>Gammaproteobacteria</taxon>
        <taxon>Lysobacterales</taxon>
        <taxon>Lysobacteraceae</taxon>
        <taxon>Pseudomarimonas</taxon>
    </lineage>
</organism>
<protein>
    <submittedName>
        <fullName evidence="2">Uncharacterized protein</fullName>
    </submittedName>
</protein>
<gene>
    <name evidence="2" type="ORF">M0G41_00635</name>
</gene>
<sequence>MNKPALITLSLLAAATLLACGWWIGQQQLPAAAAVDSGIERAAPGGEAQRPDDIALDAGIETLAGAEAEASSADRPAPEPLPPLDAPVDSVFDALAGRAGRGDARAACRLAMELQRCRMAGFMGRGSGRLESMAAREEDPGRRESMINELARMESEQSRSERICSGLDSSQLDQAFAFQQQAARSMPELRTWAATQPALDFMNFVNELDAWQQYRSTALPWLEAAAAQGDLAAIAALARVHSPREPRRLGFPPISQPDDERFLLYAGLLERSGISFGPMQEGLARVRNELEPARLARIQDETDRIASRLPPAPPGPGPGLSRIWSGGSPDPASCE</sequence>
<reference evidence="2" key="1">
    <citation type="submission" date="2022-04" db="EMBL/GenBank/DDBJ databases">
        <title>Lysobacter sp. CAU 1642 isolated from sea sand.</title>
        <authorList>
            <person name="Kim W."/>
        </authorList>
    </citation>
    <scope>NUCLEOTIDE SEQUENCE</scope>
    <source>
        <strain evidence="2">CAU 1642</strain>
    </source>
</reference>
<dbReference type="RefSeq" id="WP_248204171.1">
    <property type="nucleotide sequence ID" value="NZ_JALNMH010000001.1"/>
</dbReference>
<evidence type="ECO:0000313" key="3">
    <source>
        <dbReference type="Proteomes" id="UP001431449"/>
    </source>
</evidence>
<feature type="region of interest" description="Disordered" evidence="1">
    <location>
        <begin position="66"/>
        <end position="88"/>
    </location>
</feature>
<accession>A0ABT0GDS8</accession>
<comment type="caution">
    <text evidence="2">The sequence shown here is derived from an EMBL/GenBank/DDBJ whole genome shotgun (WGS) entry which is preliminary data.</text>
</comment>
<proteinExistence type="predicted"/>
<evidence type="ECO:0000313" key="2">
    <source>
        <dbReference type="EMBL" id="MCK7592170.1"/>
    </source>
</evidence>
<dbReference type="EMBL" id="JALNMH010000001">
    <property type="protein sequence ID" value="MCK7592170.1"/>
    <property type="molecule type" value="Genomic_DNA"/>
</dbReference>
<name>A0ABT0GDS8_9GAMM</name>
<feature type="region of interest" description="Disordered" evidence="1">
    <location>
        <begin position="300"/>
        <end position="335"/>
    </location>
</feature>
<dbReference type="PROSITE" id="PS51257">
    <property type="entry name" value="PROKAR_LIPOPROTEIN"/>
    <property type="match status" value="1"/>
</dbReference>
<dbReference type="Proteomes" id="UP001431449">
    <property type="component" value="Unassembled WGS sequence"/>
</dbReference>
<evidence type="ECO:0000256" key="1">
    <source>
        <dbReference type="SAM" id="MobiDB-lite"/>
    </source>
</evidence>